<protein>
    <submittedName>
        <fullName evidence="1">Uncharacterized protein</fullName>
    </submittedName>
</protein>
<accession>A0A2P2NL60</accession>
<dbReference type="EMBL" id="GGEC01062738">
    <property type="protein sequence ID" value="MBX43222.1"/>
    <property type="molecule type" value="Transcribed_RNA"/>
</dbReference>
<dbReference type="AlphaFoldDB" id="A0A2P2NL60"/>
<name>A0A2P2NL60_RHIMU</name>
<reference evidence="1" key="1">
    <citation type="submission" date="2018-02" db="EMBL/GenBank/DDBJ databases">
        <title>Rhizophora mucronata_Transcriptome.</title>
        <authorList>
            <person name="Meera S.P."/>
            <person name="Sreeshan A."/>
            <person name="Augustine A."/>
        </authorList>
    </citation>
    <scope>NUCLEOTIDE SEQUENCE</scope>
    <source>
        <tissue evidence="1">Leaf</tissue>
    </source>
</reference>
<organism evidence="1">
    <name type="scientific">Rhizophora mucronata</name>
    <name type="common">Asiatic mangrove</name>
    <dbReference type="NCBI Taxonomy" id="61149"/>
    <lineage>
        <taxon>Eukaryota</taxon>
        <taxon>Viridiplantae</taxon>
        <taxon>Streptophyta</taxon>
        <taxon>Embryophyta</taxon>
        <taxon>Tracheophyta</taxon>
        <taxon>Spermatophyta</taxon>
        <taxon>Magnoliopsida</taxon>
        <taxon>eudicotyledons</taxon>
        <taxon>Gunneridae</taxon>
        <taxon>Pentapetalae</taxon>
        <taxon>rosids</taxon>
        <taxon>fabids</taxon>
        <taxon>Malpighiales</taxon>
        <taxon>Rhizophoraceae</taxon>
        <taxon>Rhizophora</taxon>
    </lineage>
</organism>
<sequence length="59" mass="6739">MSSTPRNELCDPVINFYGATTSLFLCSISPHYDFNFLNISPLFLRGIQVPQYYIIPIIP</sequence>
<proteinExistence type="predicted"/>
<evidence type="ECO:0000313" key="1">
    <source>
        <dbReference type="EMBL" id="MBX43222.1"/>
    </source>
</evidence>